<comment type="subcellular location">
    <subcellularLocation>
        <location evidence="1">Cytoplasm</location>
    </subcellularLocation>
</comment>
<dbReference type="EMBL" id="SUPL01000001">
    <property type="protein sequence ID" value="TJY38132.1"/>
    <property type="molecule type" value="Genomic_DNA"/>
</dbReference>
<dbReference type="Pfam" id="PF02631">
    <property type="entry name" value="RecX_HTH2"/>
    <property type="match status" value="1"/>
</dbReference>
<dbReference type="AlphaFoldDB" id="A0A4U0F5L3"/>
<dbReference type="PANTHER" id="PTHR33602">
    <property type="entry name" value="REGULATORY PROTEIN RECX FAMILY PROTEIN"/>
    <property type="match status" value="1"/>
</dbReference>
<evidence type="ECO:0000256" key="1">
    <source>
        <dbReference type="ARBA" id="ARBA00004496"/>
    </source>
</evidence>
<feature type="domain" description="RecX second three-helical" evidence="5">
    <location>
        <begin position="58"/>
        <end position="99"/>
    </location>
</feature>
<keyword evidence="8" id="KW-1185">Reference proteome</keyword>
<dbReference type="InterPro" id="IPR036388">
    <property type="entry name" value="WH-like_DNA-bd_sf"/>
</dbReference>
<comment type="similarity">
    <text evidence="2">Belongs to the RecX family.</text>
</comment>
<evidence type="ECO:0000256" key="4">
    <source>
        <dbReference type="ARBA" id="ARBA00022490"/>
    </source>
</evidence>
<reference evidence="7 8" key="1">
    <citation type="submission" date="2019-04" db="EMBL/GenBank/DDBJ databases">
        <title>Lacinutrix sp. nov., isolated from marine water.</title>
        <authorList>
            <person name="Kim W."/>
        </authorList>
    </citation>
    <scope>NUCLEOTIDE SEQUENCE [LARGE SCALE GENOMIC DNA]</scope>
    <source>
        <strain evidence="7 8">CAU 1491</strain>
    </source>
</reference>
<dbReference type="GO" id="GO:0006282">
    <property type="term" value="P:regulation of DNA repair"/>
    <property type="evidence" value="ECO:0007669"/>
    <property type="project" value="InterPro"/>
</dbReference>
<dbReference type="InterPro" id="IPR053924">
    <property type="entry name" value="RecX_HTH_2nd"/>
</dbReference>
<evidence type="ECO:0000256" key="2">
    <source>
        <dbReference type="ARBA" id="ARBA00009695"/>
    </source>
</evidence>
<dbReference type="InterPro" id="IPR003783">
    <property type="entry name" value="Regulatory_RecX"/>
</dbReference>
<evidence type="ECO:0000256" key="3">
    <source>
        <dbReference type="ARBA" id="ARBA00018111"/>
    </source>
</evidence>
<dbReference type="Proteomes" id="UP000307657">
    <property type="component" value="Unassembled WGS sequence"/>
</dbReference>
<protein>
    <recommendedName>
        <fullName evidence="3">Regulatory protein RecX</fullName>
    </recommendedName>
</protein>
<evidence type="ECO:0000313" key="7">
    <source>
        <dbReference type="EMBL" id="TJY38132.1"/>
    </source>
</evidence>
<dbReference type="Gene3D" id="1.10.10.10">
    <property type="entry name" value="Winged helix-like DNA-binding domain superfamily/Winged helix DNA-binding domain"/>
    <property type="match status" value="1"/>
</dbReference>
<evidence type="ECO:0000259" key="6">
    <source>
        <dbReference type="Pfam" id="PF21981"/>
    </source>
</evidence>
<dbReference type="Pfam" id="PF21981">
    <property type="entry name" value="RecX_HTH3"/>
    <property type="match status" value="1"/>
</dbReference>
<dbReference type="GO" id="GO:0005737">
    <property type="term" value="C:cytoplasm"/>
    <property type="evidence" value="ECO:0007669"/>
    <property type="project" value="UniProtKB-SubCell"/>
</dbReference>
<dbReference type="RefSeq" id="WP_136840672.1">
    <property type="nucleotide sequence ID" value="NZ_SUPL01000001.1"/>
</dbReference>
<evidence type="ECO:0000259" key="5">
    <source>
        <dbReference type="Pfam" id="PF02631"/>
    </source>
</evidence>
<accession>A0A4U0F5L3</accession>
<sequence length="157" mass="19011">MFKKRTYTLEEAKKALENYCAYQERYHKEVRQKLQGMYMIPEAIDVIIVHLLQHNYLNEERFTKAYVSGKLKHKKWGKQRLIQELKKRDISKVNITKALAEINDEEYLNIFNDLAEKKFGLIKERNIYKRKKKLADYLLYRGWEAFLVYDKVNELVT</sequence>
<dbReference type="OrthoDB" id="1523826at2"/>
<dbReference type="PANTHER" id="PTHR33602:SF1">
    <property type="entry name" value="REGULATORY PROTEIN RECX FAMILY PROTEIN"/>
    <property type="match status" value="1"/>
</dbReference>
<organism evidence="7 8">
    <name type="scientific">Pontimicrobium aquaticum</name>
    <dbReference type="NCBI Taxonomy" id="2565367"/>
    <lineage>
        <taxon>Bacteria</taxon>
        <taxon>Pseudomonadati</taxon>
        <taxon>Bacteroidota</taxon>
        <taxon>Flavobacteriia</taxon>
        <taxon>Flavobacteriales</taxon>
        <taxon>Flavobacteriaceae</taxon>
        <taxon>Pontimicrobium</taxon>
    </lineage>
</organism>
<keyword evidence="4" id="KW-0963">Cytoplasm</keyword>
<proteinExistence type="inferred from homology"/>
<gene>
    <name evidence="7" type="ORF">E5167_02430</name>
</gene>
<evidence type="ECO:0000313" key="8">
    <source>
        <dbReference type="Proteomes" id="UP000307657"/>
    </source>
</evidence>
<feature type="domain" description="RecX third three-helical" evidence="6">
    <location>
        <begin position="105"/>
        <end position="145"/>
    </location>
</feature>
<dbReference type="InterPro" id="IPR053925">
    <property type="entry name" value="RecX_HTH_3rd"/>
</dbReference>
<name>A0A4U0F5L3_9FLAO</name>
<comment type="caution">
    <text evidence="7">The sequence shown here is derived from an EMBL/GenBank/DDBJ whole genome shotgun (WGS) entry which is preliminary data.</text>
</comment>